<name>A0ACB5T5Y5_AMBMO</name>
<protein>
    <submittedName>
        <fullName evidence="1">Unnamed protein product</fullName>
    </submittedName>
</protein>
<dbReference type="EMBL" id="BSXS01003769">
    <property type="protein sequence ID" value="GME81915.1"/>
    <property type="molecule type" value="Genomic_DNA"/>
</dbReference>
<keyword evidence="2" id="KW-1185">Reference proteome</keyword>
<organism evidence="1 2">
    <name type="scientific">Ambrosiozyma monospora</name>
    <name type="common">Yeast</name>
    <name type="synonym">Endomycopsis monosporus</name>
    <dbReference type="NCBI Taxonomy" id="43982"/>
    <lineage>
        <taxon>Eukaryota</taxon>
        <taxon>Fungi</taxon>
        <taxon>Dikarya</taxon>
        <taxon>Ascomycota</taxon>
        <taxon>Saccharomycotina</taxon>
        <taxon>Pichiomycetes</taxon>
        <taxon>Pichiales</taxon>
        <taxon>Pichiaceae</taxon>
        <taxon>Ambrosiozyma</taxon>
    </lineage>
</organism>
<reference evidence="1" key="1">
    <citation type="submission" date="2023-04" db="EMBL/GenBank/DDBJ databases">
        <title>Ambrosiozyma monospora NBRC 10751.</title>
        <authorList>
            <person name="Ichikawa N."/>
            <person name="Sato H."/>
            <person name="Tonouchi N."/>
        </authorList>
    </citation>
    <scope>NUCLEOTIDE SEQUENCE</scope>
    <source>
        <strain evidence="1">NBRC 10751</strain>
    </source>
</reference>
<comment type="caution">
    <text evidence="1">The sequence shown here is derived from an EMBL/GenBank/DDBJ whole genome shotgun (WGS) entry which is preliminary data.</text>
</comment>
<accession>A0ACB5T5Y5</accession>
<evidence type="ECO:0000313" key="2">
    <source>
        <dbReference type="Proteomes" id="UP001165064"/>
    </source>
</evidence>
<proteinExistence type="predicted"/>
<gene>
    <name evidence="1" type="ORF">Amon02_000520400</name>
</gene>
<evidence type="ECO:0000313" key="1">
    <source>
        <dbReference type="EMBL" id="GME81915.1"/>
    </source>
</evidence>
<sequence>MEDQLAANAAKSVSPSEASTRIPDYKRTSLSSRNSNEKKGAGDDDSTIATTGDSNKPTTPSKLHRRKFSLGNGLLSYSRKQPPAQPSSPQTSQKEKLSLSTNVPANNDSLLIPQTPAPANFVRRTNSYDQSSESMTFDEPNGGSDMLVSSRLEQENRVHRYSSSGGGAGAAASGNAAAGTGAQGAAGQGGKAAGHSGAKKTPLKFEIHIVKVPLVGLYGVQFKKVSGNTWLYKSLASEILNRLNL</sequence>
<dbReference type="Proteomes" id="UP001165064">
    <property type="component" value="Unassembled WGS sequence"/>
</dbReference>